<feature type="compositionally biased region" description="Polar residues" evidence="1">
    <location>
        <begin position="120"/>
        <end position="135"/>
    </location>
</feature>
<evidence type="ECO:0000256" key="1">
    <source>
        <dbReference type="SAM" id="MobiDB-lite"/>
    </source>
</evidence>
<keyword evidence="3" id="KW-1185">Reference proteome</keyword>
<proteinExistence type="predicted"/>
<evidence type="ECO:0000313" key="2">
    <source>
        <dbReference type="EMBL" id="KAE8236972.1"/>
    </source>
</evidence>
<dbReference type="AlphaFoldDB" id="A0A8T8SCJ7"/>
<evidence type="ECO:0000313" key="3">
    <source>
        <dbReference type="Proteomes" id="UP000077521"/>
    </source>
</evidence>
<reference evidence="2" key="1">
    <citation type="submission" date="2016-04" db="EMBL/GenBank/DDBJ databases">
        <authorList>
            <person name="Nguyen H.D."/>
            <person name="Samba Siva P."/>
            <person name="Cullis J."/>
            <person name="Levesque C.A."/>
            <person name="Hambleton S."/>
        </authorList>
    </citation>
    <scope>NUCLEOTIDE SEQUENCE</scope>
    <source>
        <strain evidence="2">DAOMC 236416</strain>
    </source>
</reference>
<gene>
    <name evidence="2" type="ORF">A4X13_0g8965</name>
</gene>
<feature type="region of interest" description="Disordered" evidence="1">
    <location>
        <begin position="38"/>
        <end position="75"/>
    </location>
</feature>
<feature type="non-terminal residue" evidence="2">
    <location>
        <position position="1"/>
    </location>
</feature>
<organism evidence="2 3">
    <name type="scientific">Tilletia indica</name>
    <dbReference type="NCBI Taxonomy" id="43049"/>
    <lineage>
        <taxon>Eukaryota</taxon>
        <taxon>Fungi</taxon>
        <taxon>Dikarya</taxon>
        <taxon>Basidiomycota</taxon>
        <taxon>Ustilaginomycotina</taxon>
        <taxon>Exobasidiomycetes</taxon>
        <taxon>Tilletiales</taxon>
        <taxon>Tilletiaceae</taxon>
        <taxon>Tilletia</taxon>
    </lineage>
</organism>
<protein>
    <submittedName>
        <fullName evidence="2">Uncharacterized protein</fullName>
    </submittedName>
</protein>
<comment type="caution">
    <text evidence="2">The sequence shown here is derived from an EMBL/GenBank/DDBJ whole genome shotgun (WGS) entry which is preliminary data.</text>
</comment>
<name>A0A8T8SCJ7_9BASI</name>
<sequence>RNLIKRNSVNTPAHTIDPSTIPGVALRMSTPTIFVLPTQSQASPSRISTAGRPPRSRTPWRNGLDPRQGCTEQAPSNKSNIMMTTLELLVEDLYNKDKVDIESIQLEDCFSVPRVPTAISPQAKPTTAPSVSSARLPSRAPQRGPILHPIMISHLPHSTVYSFPGMDTLKPQAPHSRSTRITLIPIIILPG</sequence>
<accession>A0A8T8SCJ7</accession>
<reference evidence="2" key="2">
    <citation type="journal article" date="2019" name="IMA Fungus">
        <title>Genome sequencing and comparison of five Tilletia species to identify candidate genes for the detection of regulated species infecting wheat.</title>
        <authorList>
            <person name="Nguyen H.D.T."/>
            <person name="Sultana T."/>
            <person name="Kesanakurti P."/>
            <person name="Hambleton S."/>
        </authorList>
    </citation>
    <scope>NUCLEOTIDE SEQUENCE</scope>
    <source>
        <strain evidence="2">DAOMC 236416</strain>
    </source>
</reference>
<dbReference type="EMBL" id="LWDF02001985">
    <property type="protein sequence ID" value="KAE8236972.1"/>
    <property type="molecule type" value="Genomic_DNA"/>
</dbReference>
<feature type="compositionally biased region" description="Polar residues" evidence="1">
    <location>
        <begin position="38"/>
        <end position="48"/>
    </location>
</feature>
<feature type="region of interest" description="Disordered" evidence="1">
    <location>
        <begin position="120"/>
        <end position="143"/>
    </location>
</feature>
<dbReference type="Proteomes" id="UP000077521">
    <property type="component" value="Unassembled WGS sequence"/>
</dbReference>